<dbReference type="Gene3D" id="3.20.20.70">
    <property type="entry name" value="Aldolase class I"/>
    <property type="match status" value="1"/>
</dbReference>
<evidence type="ECO:0000256" key="4">
    <source>
        <dbReference type="ARBA" id="ARBA00022833"/>
    </source>
</evidence>
<comment type="caution">
    <text evidence="5">The sequence shown here is derived from an EMBL/GenBank/DDBJ whole genome shotgun (WGS) entry which is preliminary data.</text>
</comment>
<keyword evidence="2" id="KW-0808">Transferase</keyword>
<dbReference type="RefSeq" id="WP_132804637.1">
    <property type="nucleotide sequence ID" value="NZ_SMAK01000001.1"/>
</dbReference>
<organism evidence="5 6">
    <name type="scientific">Tepidamorphus gemmatus</name>
    <dbReference type="NCBI Taxonomy" id="747076"/>
    <lineage>
        <taxon>Bacteria</taxon>
        <taxon>Pseudomonadati</taxon>
        <taxon>Pseudomonadota</taxon>
        <taxon>Alphaproteobacteria</taxon>
        <taxon>Hyphomicrobiales</taxon>
        <taxon>Tepidamorphaceae</taxon>
        <taxon>Tepidamorphus</taxon>
    </lineage>
</organism>
<dbReference type="Proteomes" id="UP000295678">
    <property type="component" value="Unassembled WGS sequence"/>
</dbReference>
<dbReference type="GO" id="GO:0043720">
    <property type="term" value="F:3-keto-5-aminohexanoate cleavage activity"/>
    <property type="evidence" value="ECO:0007669"/>
    <property type="project" value="InterPro"/>
</dbReference>
<name>A0A4R3MLC7_9HYPH</name>
<keyword evidence="6" id="KW-1185">Reference proteome</keyword>
<protein>
    <submittedName>
        <fullName evidence="5">Uncharacterized protein (DUF849 family)</fullName>
    </submittedName>
</protein>
<evidence type="ECO:0000313" key="6">
    <source>
        <dbReference type="Proteomes" id="UP000295678"/>
    </source>
</evidence>
<dbReference type="PANTHER" id="PTHR37418">
    <property type="entry name" value="3-KETO-5-AMINOHEXANOATE CLEAVAGE ENZYME-RELATED"/>
    <property type="match status" value="1"/>
</dbReference>
<evidence type="ECO:0000256" key="1">
    <source>
        <dbReference type="ARBA" id="ARBA00001947"/>
    </source>
</evidence>
<sequence>MNGTIVMAAPNGARRTKADHPKLPLTAAELAADAVLCRDAGASVLHLHVRDGEGAHSLEAGLYREALAEVRGAVGDGLVLQVTTEAVGRYTPDDQIALVRALEPEAVSLALREIAPAPDREPAARDLFAFMREARIWAQVILYDPADIARFVALADAGLFAVARPSVLLVLGRYTVGQVSDPEDLTPMLEALAPVRDAVCWSVCAFGAKENACMARAIAEGGHVRVGFENNLLLPDGQRAASNADLVRLAADAAVAAGRAPLSAGEVRAMIAGWF</sequence>
<dbReference type="OrthoDB" id="9805277at2"/>
<dbReference type="PANTHER" id="PTHR37418:SF2">
    <property type="entry name" value="3-KETO-5-AMINOHEXANOATE CLEAVAGE ENZYME"/>
    <property type="match status" value="1"/>
</dbReference>
<dbReference type="AlphaFoldDB" id="A0A4R3MLC7"/>
<keyword evidence="3" id="KW-0479">Metal-binding</keyword>
<dbReference type="InterPro" id="IPR008567">
    <property type="entry name" value="BKACE"/>
</dbReference>
<evidence type="ECO:0000256" key="2">
    <source>
        <dbReference type="ARBA" id="ARBA00022679"/>
    </source>
</evidence>
<keyword evidence="4" id="KW-0862">Zinc</keyword>
<gene>
    <name evidence="5" type="ORF">EDC22_10191</name>
</gene>
<accession>A0A4R3MLC7</accession>
<proteinExistence type="predicted"/>
<comment type="cofactor">
    <cofactor evidence="1">
        <name>Zn(2+)</name>
        <dbReference type="ChEBI" id="CHEBI:29105"/>
    </cofactor>
</comment>
<dbReference type="EMBL" id="SMAK01000001">
    <property type="protein sequence ID" value="TCT13230.1"/>
    <property type="molecule type" value="Genomic_DNA"/>
</dbReference>
<reference evidence="5 6" key="1">
    <citation type="submission" date="2019-03" db="EMBL/GenBank/DDBJ databases">
        <title>Genomic Encyclopedia of Type Strains, Phase IV (KMG-IV): sequencing the most valuable type-strain genomes for metagenomic binning, comparative biology and taxonomic classification.</title>
        <authorList>
            <person name="Goeker M."/>
        </authorList>
    </citation>
    <scope>NUCLEOTIDE SEQUENCE [LARGE SCALE GENOMIC DNA]</scope>
    <source>
        <strain evidence="5 6">DSM 19345</strain>
    </source>
</reference>
<evidence type="ECO:0000256" key="3">
    <source>
        <dbReference type="ARBA" id="ARBA00022723"/>
    </source>
</evidence>
<dbReference type="Pfam" id="PF05853">
    <property type="entry name" value="BKACE"/>
    <property type="match status" value="1"/>
</dbReference>
<dbReference type="InterPro" id="IPR013785">
    <property type="entry name" value="Aldolase_TIM"/>
</dbReference>
<evidence type="ECO:0000313" key="5">
    <source>
        <dbReference type="EMBL" id="TCT13230.1"/>
    </source>
</evidence>
<dbReference type="GO" id="GO:0046872">
    <property type="term" value="F:metal ion binding"/>
    <property type="evidence" value="ECO:0007669"/>
    <property type="project" value="UniProtKB-KW"/>
</dbReference>